<gene>
    <name evidence="1" type="ORF">G2W53_002782</name>
</gene>
<keyword evidence="2" id="KW-1185">Reference proteome</keyword>
<evidence type="ECO:0000313" key="2">
    <source>
        <dbReference type="Proteomes" id="UP000634136"/>
    </source>
</evidence>
<name>A0A834XAG5_9FABA</name>
<evidence type="ECO:0000313" key="1">
    <source>
        <dbReference type="EMBL" id="KAF7840484.1"/>
    </source>
</evidence>
<dbReference type="EMBL" id="JAAIUW010000002">
    <property type="protein sequence ID" value="KAF7840484.1"/>
    <property type="molecule type" value="Genomic_DNA"/>
</dbReference>
<protein>
    <submittedName>
        <fullName evidence="1">Coiled-coil domain-containing protein 39-like</fullName>
    </submittedName>
</protein>
<accession>A0A834XAG5</accession>
<comment type="caution">
    <text evidence="1">The sequence shown here is derived from an EMBL/GenBank/DDBJ whole genome shotgun (WGS) entry which is preliminary data.</text>
</comment>
<dbReference type="Proteomes" id="UP000634136">
    <property type="component" value="Unassembled WGS sequence"/>
</dbReference>
<proteinExistence type="predicted"/>
<reference evidence="1" key="1">
    <citation type="submission" date="2020-09" db="EMBL/GenBank/DDBJ databases">
        <title>Genome-Enabled Discovery of Anthraquinone Biosynthesis in Senna tora.</title>
        <authorList>
            <person name="Kang S.-H."/>
            <person name="Pandey R.P."/>
            <person name="Lee C.-M."/>
            <person name="Sim J.-S."/>
            <person name="Jeong J.-T."/>
            <person name="Choi B.-S."/>
            <person name="Jung M."/>
            <person name="Ginzburg D."/>
            <person name="Zhao K."/>
            <person name="Won S.Y."/>
            <person name="Oh T.-J."/>
            <person name="Yu Y."/>
            <person name="Kim N.-H."/>
            <person name="Lee O.R."/>
            <person name="Lee T.-H."/>
            <person name="Bashyal P."/>
            <person name="Kim T.-S."/>
            <person name="Lee W.-H."/>
            <person name="Kawkins C."/>
            <person name="Kim C.-K."/>
            <person name="Kim J.S."/>
            <person name="Ahn B.O."/>
            <person name="Rhee S.Y."/>
            <person name="Sohng J.K."/>
        </authorList>
    </citation>
    <scope>NUCLEOTIDE SEQUENCE</scope>
    <source>
        <tissue evidence="1">Leaf</tissue>
    </source>
</reference>
<sequence length="115" mass="12949">MGSSQSSNRRISDSKTVTLLQNQFMETDYAVQEYLKLLQGLKKEIGSLKSILCSLETEIHTTKPIYELGSTSKTKGTEVYEQEAITNVEKKVEKLEKNLDDVILGREAQKIIHSA</sequence>
<organism evidence="1 2">
    <name type="scientific">Senna tora</name>
    <dbReference type="NCBI Taxonomy" id="362788"/>
    <lineage>
        <taxon>Eukaryota</taxon>
        <taxon>Viridiplantae</taxon>
        <taxon>Streptophyta</taxon>
        <taxon>Embryophyta</taxon>
        <taxon>Tracheophyta</taxon>
        <taxon>Spermatophyta</taxon>
        <taxon>Magnoliopsida</taxon>
        <taxon>eudicotyledons</taxon>
        <taxon>Gunneridae</taxon>
        <taxon>Pentapetalae</taxon>
        <taxon>rosids</taxon>
        <taxon>fabids</taxon>
        <taxon>Fabales</taxon>
        <taxon>Fabaceae</taxon>
        <taxon>Caesalpinioideae</taxon>
        <taxon>Cassia clade</taxon>
        <taxon>Senna</taxon>
    </lineage>
</organism>
<dbReference type="AlphaFoldDB" id="A0A834XAG5"/>